<dbReference type="OrthoDB" id="4063453at2759"/>
<organism evidence="1 2">
    <name type="scientific">Saccharomyces kudriavzevii (strain ATCC MYA-4449 / AS 2.2408 / CBS 8840 / NBRC 1802 / NCYC 2889)</name>
    <name type="common">Yeast</name>
    <dbReference type="NCBI Taxonomy" id="226230"/>
    <lineage>
        <taxon>Eukaryota</taxon>
        <taxon>Fungi</taxon>
        <taxon>Dikarya</taxon>
        <taxon>Ascomycota</taxon>
        <taxon>Saccharomycotina</taxon>
        <taxon>Saccharomycetes</taxon>
        <taxon>Saccharomycetales</taxon>
        <taxon>Saccharomycetaceae</taxon>
        <taxon>Saccharomyces</taxon>
    </lineage>
</organism>
<proteinExistence type="predicted"/>
<name>A0AA35J5R1_SACK1</name>
<dbReference type="EMBL" id="OX365909">
    <property type="protein sequence ID" value="CAI4049636.1"/>
    <property type="molecule type" value="Genomic_DNA"/>
</dbReference>
<evidence type="ECO:0000313" key="1">
    <source>
        <dbReference type="EMBL" id="CAI4049636.1"/>
    </source>
</evidence>
<dbReference type="Proteomes" id="UP001162087">
    <property type="component" value="Chromosome 14"/>
</dbReference>
<sequence>MNEVDRIIGYKKYEVKVPKDKQMPKNRSKRANFEQIDSSTRERERDRENARTFAEERKRFLERMSKNKRKNTNKKDKEKSKETGKDNYKKDDKKSKEQKKLTTTRDFCFKEPHSATFNHSALAIDPKPKPQSGSDDDAESKPGTKIMIDQAIQTSSPLNVQLSELFNDNILSATKDNSALLQHTEFTSWERRWSNCSTISNVTTVSPIPDPKYDVNYNDIPSINSIALMIQDPNNYASSLDYHEGNKKLLQEEVQYSNKAKSAIMGLTTLCTNEKLSSHTEIAGRQVPRWSEFPTCCSQTLA</sequence>
<reference evidence="1" key="1">
    <citation type="submission" date="2022-10" db="EMBL/GenBank/DDBJ databases">
        <authorList>
            <person name="Byrne P K."/>
        </authorList>
    </citation>
    <scope>NUCLEOTIDE SEQUENCE</scope>
    <source>
        <strain evidence="1">IFO1802</strain>
    </source>
</reference>
<evidence type="ECO:0000313" key="2">
    <source>
        <dbReference type="Proteomes" id="UP001162087"/>
    </source>
</evidence>
<keyword evidence="2" id="KW-1185">Reference proteome</keyword>
<gene>
    <name evidence="1" type="primary">SKDI14G1300</name>
    <name evidence="1" type="ORF">SKDI_14G1300</name>
</gene>
<protein>
    <submittedName>
        <fullName evidence="1">Uncharacterized protein</fullName>
    </submittedName>
</protein>
<accession>A0AA35J5R1</accession>